<evidence type="ECO:0000313" key="2">
    <source>
        <dbReference type="EMBL" id="MBW8636226.1"/>
    </source>
</evidence>
<name>A0AAE2ZJK6_9HYPH</name>
<sequence>MSIEKKNQSDDGWTSNPPEEPVDNRPLNQIIAEKFIKDFAKYGDEVIEALRVNDPKAYLTIVAKLAEKTPQAQENSFNNRSGVAVIPAVPRTPEDIAAWEERARRQQEKLLKDVSDEPYMGYQ</sequence>
<proteinExistence type="predicted"/>
<gene>
    <name evidence="2" type="ORF">K1W69_03420</name>
</gene>
<evidence type="ECO:0000256" key="1">
    <source>
        <dbReference type="SAM" id="MobiDB-lite"/>
    </source>
</evidence>
<organism evidence="2 3">
    <name type="scientific">Flavimaribacter sediminis</name>
    <dbReference type="NCBI Taxonomy" id="2865987"/>
    <lineage>
        <taxon>Bacteria</taxon>
        <taxon>Pseudomonadati</taxon>
        <taxon>Pseudomonadota</taxon>
        <taxon>Alphaproteobacteria</taxon>
        <taxon>Hyphomicrobiales</taxon>
        <taxon>Rhizobiaceae</taxon>
        <taxon>Flavimaribacter</taxon>
    </lineage>
</organism>
<dbReference type="Proteomes" id="UP001196509">
    <property type="component" value="Unassembled WGS sequence"/>
</dbReference>
<dbReference type="EMBL" id="JAICBX010000001">
    <property type="protein sequence ID" value="MBW8636226.1"/>
    <property type="molecule type" value="Genomic_DNA"/>
</dbReference>
<reference evidence="2" key="1">
    <citation type="submission" date="2021-08" db="EMBL/GenBank/DDBJ databases">
        <title>Hoeflea bacterium WL0058 sp. nov., isolated from the sediment.</title>
        <authorList>
            <person name="Wang L."/>
            <person name="Zhang D."/>
        </authorList>
    </citation>
    <scope>NUCLEOTIDE SEQUENCE</scope>
    <source>
        <strain evidence="2">WL0058</strain>
    </source>
</reference>
<evidence type="ECO:0000313" key="3">
    <source>
        <dbReference type="Proteomes" id="UP001196509"/>
    </source>
</evidence>
<dbReference type="RefSeq" id="WP_220226927.1">
    <property type="nucleotide sequence ID" value="NZ_JAICBX010000001.1"/>
</dbReference>
<keyword evidence="3" id="KW-1185">Reference proteome</keyword>
<comment type="caution">
    <text evidence="2">The sequence shown here is derived from an EMBL/GenBank/DDBJ whole genome shotgun (WGS) entry which is preliminary data.</text>
</comment>
<feature type="region of interest" description="Disordered" evidence="1">
    <location>
        <begin position="1"/>
        <end position="26"/>
    </location>
</feature>
<dbReference type="AlphaFoldDB" id="A0AAE2ZJK6"/>
<accession>A0AAE2ZJK6</accession>
<protein>
    <submittedName>
        <fullName evidence="2">Uncharacterized protein</fullName>
    </submittedName>
</protein>